<dbReference type="SUPFAM" id="SSF48452">
    <property type="entry name" value="TPR-like"/>
    <property type="match status" value="2"/>
</dbReference>
<dbReference type="InterPro" id="IPR011990">
    <property type="entry name" value="TPR-like_helical_dom_sf"/>
</dbReference>
<dbReference type="Gene3D" id="1.25.40.10">
    <property type="entry name" value="Tetratricopeptide repeat domain"/>
    <property type="match status" value="3"/>
</dbReference>
<keyword evidence="6" id="KW-1185">Reference proteome</keyword>
<feature type="transmembrane region" description="Helical" evidence="2">
    <location>
        <begin position="982"/>
        <end position="1000"/>
    </location>
</feature>
<gene>
    <name evidence="5" type="ORF">DZ858_02210</name>
</gene>
<sequence length="1010" mass="116604">MKKITLLLLLFFSFQSFFAQISKNKKAEELFSNEAYTEAISVRKKILKSIDDKDSDAYKRQLYKIKATESYLASDYAEMLSLVEQAIEVFNGIEEPSTLEKIEINIEYFNVLIPNGKLEKAWQVASETYDFTLTQQNDEKYGSQLAKIFQGLGNIKWFLQEWETAIPYFKKAIEKTTEVYGYYSVETAKNCRLLSTLYTFTPDFNTGLDYGLKAQKIYEKIQPEDKFLLFQQYANNLTSFKQYGDLEKTEELLAKLTGYFNKNKTYLLNYEHQDFPNLSAAKTIYLYKKLEYATARQDFNEAEQVYARFQREIMPKIIQPYSEAERNTLAKFSLETGSLFHRSGNYEKAKKYYSNALKFSQSIDYNFGILQAYWILSTAAADNQKWDDVIHYVDLAFENPEIEKFNQSMTMRNNLGHAYFGKGNYDKAFAVFNKVLKHYFSADEEINNFHAIQNLNEIAGVYLKMHQKQSDSKYLEEAYKAYHLSSVIFSRLYRGGKFNDRLATYQDQINEGMLLCTTMLDEHFQETAERVEINNSDLLWSRFLNNQEGSGLEGTRLQAKIDSLITEKEKTKFTAENDTGATVDSLKTKLEKLTNSITEAQTKIEKNHPSFYQFSQKDFDLKSLQSKISKNELILRYVLTDSMVFAYGITKNNLLLKRLPVDKVELRKSIDDYLSDLKNFKTSYLEKSKKLFAVLIEPMSVEKYDKLTIINDGFLGYLPFETLISENKSFLLENYQISYSTSLKLWSIQNENNEGSSTKFTAFSPKYKLSFAANTEDKAVKDLVREGNYELLGAEREAKTINALFDGRLYTAEEATKNNFVSNVSSYDVLHLAMHAVLDEDNPAKSSLIFENNEKLYLPEFYKLKIPAQLAVLSACNTGVGEIKRGEGVQSLSRAFTYAGVKSTVMSLWPAPDKETPEIMVSFYKNLKKGENKAQALQQAKLDYLKNTKTEKLQHPFYWAGFVLSGDNSPIQFSKPLWKQPLFYIILVSVLAILLVVIYFRKRKNNSTSL</sequence>
<name>A0A3E1Q9W8_9FLAO</name>
<dbReference type="Proteomes" id="UP000261082">
    <property type="component" value="Unassembled WGS sequence"/>
</dbReference>
<evidence type="ECO:0000259" key="4">
    <source>
        <dbReference type="Pfam" id="PF12770"/>
    </source>
</evidence>
<evidence type="ECO:0000313" key="5">
    <source>
        <dbReference type="EMBL" id="RFN58917.1"/>
    </source>
</evidence>
<reference evidence="5 6" key="1">
    <citation type="journal article" date="2007" name="Int. J. Syst. Evol. Microbiol.">
        <title>Marixanthomonas ophiurae gen. nov., sp. nov., a marine bacterium of the family Flavobacteriaceae isolated from a deep-sea brittle star.</title>
        <authorList>
            <person name="Romanenko L.A."/>
            <person name="Uchino M."/>
            <person name="Frolova G.M."/>
            <person name="Mikhailov V.V."/>
        </authorList>
    </citation>
    <scope>NUCLEOTIDE SEQUENCE [LARGE SCALE GENOMIC DNA]</scope>
    <source>
        <strain evidence="5 6">KMM 3046</strain>
    </source>
</reference>
<evidence type="ECO:0000256" key="2">
    <source>
        <dbReference type="SAM" id="Phobius"/>
    </source>
</evidence>
<dbReference type="RefSeq" id="WP_117157940.1">
    <property type="nucleotide sequence ID" value="NZ_QVID01000001.1"/>
</dbReference>
<protein>
    <submittedName>
        <fullName evidence="5">CHAT domain-containing protein</fullName>
    </submittedName>
</protein>
<feature type="signal peptide" evidence="3">
    <location>
        <begin position="1"/>
        <end position="19"/>
    </location>
</feature>
<feature type="repeat" description="TPR" evidence="1">
    <location>
        <begin position="330"/>
        <end position="363"/>
    </location>
</feature>
<keyword evidence="2" id="KW-1133">Transmembrane helix</keyword>
<evidence type="ECO:0000256" key="3">
    <source>
        <dbReference type="SAM" id="SignalP"/>
    </source>
</evidence>
<feature type="repeat" description="TPR" evidence="1">
    <location>
        <begin position="409"/>
        <end position="442"/>
    </location>
</feature>
<evidence type="ECO:0000256" key="1">
    <source>
        <dbReference type="PROSITE-ProRule" id="PRU00339"/>
    </source>
</evidence>
<dbReference type="InterPro" id="IPR019734">
    <property type="entry name" value="TPR_rpt"/>
</dbReference>
<dbReference type="Pfam" id="PF12770">
    <property type="entry name" value="CHAT"/>
    <property type="match status" value="1"/>
</dbReference>
<keyword evidence="2" id="KW-0812">Transmembrane</keyword>
<dbReference type="SMART" id="SM00028">
    <property type="entry name" value="TPR"/>
    <property type="match status" value="3"/>
</dbReference>
<feature type="chain" id="PRO_5017536108" evidence="3">
    <location>
        <begin position="20"/>
        <end position="1010"/>
    </location>
</feature>
<dbReference type="PANTHER" id="PTHR10098">
    <property type="entry name" value="RAPSYN-RELATED"/>
    <property type="match status" value="1"/>
</dbReference>
<dbReference type="EMBL" id="QVID01000001">
    <property type="protein sequence ID" value="RFN58917.1"/>
    <property type="molecule type" value="Genomic_DNA"/>
</dbReference>
<keyword evidence="3" id="KW-0732">Signal</keyword>
<comment type="caution">
    <text evidence="5">The sequence shown here is derived from an EMBL/GenBank/DDBJ whole genome shotgun (WGS) entry which is preliminary data.</text>
</comment>
<dbReference type="AlphaFoldDB" id="A0A3E1Q9W8"/>
<keyword evidence="2" id="KW-0472">Membrane</keyword>
<proteinExistence type="predicted"/>
<feature type="domain" description="CHAT" evidence="4">
    <location>
        <begin position="687"/>
        <end position="967"/>
    </location>
</feature>
<dbReference type="PROSITE" id="PS50005">
    <property type="entry name" value="TPR"/>
    <property type="match status" value="2"/>
</dbReference>
<dbReference type="Pfam" id="PF13181">
    <property type="entry name" value="TPR_8"/>
    <property type="match status" value="2"/>
</dbReference>
<evidence type="ECO:0000313" key="6">
    <source>
        <dbReference type="Proteomes" id="UP000261082"/>
    </source>
</evidence>
<keyword evidence="1" id="KW-0802">TPR repeat</keyword>
<accession>A0A3E1Q9W8</accession>
<dbReference type="OrthoDB" id="9771112at2"/>
<dbReference type="InterPro" id="IPR024983">
    <property type="entry name" value="CHAT_dom"/>
</dbReference>
<organism evidence="5 6">
    <name type="scientific">Marixanthomonas ophiurae</name>
    <dbReference type="NCBI Taxonomy" id="387659"/>
    <lineage>
        <taxon>Bacteria</taxon>
        <taxon>Pseudomonadati</taxon>
        <taxon>Bacteroidota</taxon>
        <taxon>Flavobacteriia</taxon>
        <taxon>Flavobacteriales</taxon>
        <taxon>Flavobacteriaceae</taxon>
        <taxon>Marixanthomonas</taxon>
    </lineage>
</organism>